<accession>A0ABR6SK05</accession>
<sequence length="167" mass="19415">MKEFNLLNCIGKALNSPETQRLLNITNIPEEKLQRSVHAFTTFGISKYVELHFQKATIIQLYLEDESKYIQETFKPLINQMLEEPNNMLFLEAILINNNSLFELGYHLPVSIKINKSTKEELLNILGEPYLVNTMFNSVGWRINDYNFACGFDEENDILMDITISIF</sequence>
<reference evidence="1 2" key="1">
    <citation type="submission" date="2020-03" db="EMBL/GenBank/DDBJ databases">
        <title>Soil Listeria distribution.</title>
        <authorList>
            <person name="Liao J."/>
            <person name="Wiedmann M."/>
        </authorList>
    </citation>
    <scope>NUCLEOTIDE SEQUENCE [LARGE SCALE GENOMIC DNA]</scope>
    <source>
        <strain evidence="1 2">FSL L7-1699</strain>
    </source>
</reference>
<proteinExistence type="predicted"/>
<dbReference type="Proteomes" id="UP000518829">
    <property type="component" value="Unassembled WGS sequence"/>
</dbReference>
<evidence type="ECO:0000313" key="1">
    <source>
        <dbReference type="EMBL" id="MBC1374584.1"/>
    </source>
</evidence>
<dbReference type="EMBL" id="JAARPH010000001">
    <property type="protein sequence ID" value="MBC1374584.1"/>
    <property type="molecule type" value="Genomic_DNA"/>
</dbReference>
<comment type="caution">
    <text evidence="1">The sequence shown here is derived from an EMBL/GenBank/DDBJ whole genome shotgun (WGS) entry which is preliminary data.</text>
</comment>
<evidence type="ECO:0000313" key="2">
    <source>
        <dbReference type="Proteomes" id="UP000518829"/>
    </source>
</evidence>
<keyword evidence="2" id="KW-1185">Reference proteome</keyword>
<organism evidence="1 2">
    <name type="scientific">Listeria farberi</name>
    <dbReference type="NCBI Taxonomy" id="2713500"/>
    <lineage>
        <taxon>Bacteria</taxon>
        <taxon>Bacillati</taxon>
        <taxon>Bacillota</taxon>
        <taxon>Bacilli</taxon>
        <taxon>Bacillales</taxon>
        <taxon>Listeriaceae</taxon>
        <taxon>Listeria</taxon>
    </lineage>
</organism>
<protein>
    <submittedName>
        <fullName evidence="1">Uncharacterized protein</fullName>
    </submittedName>
</protein>
<name>A0ABR6SK05_9LIST</name>
<dbReference type="RefSeq" id="WP_185318482.1">
    <property type="nucleotide sequence ID" value="NZ_JAARPH010000001.1"/>
</dbReference>
<gene>
    <name evidence="1" type="ORF">HB839_03470</name>
</gene>